<gene>
    <name evidence="1" type="ORF">DW228_06515</name>
</gene>
<organism evidence="1 2">
    <name type="scientific">Bacteroides fragilis</name>
    <dbReference type="NCBI Taxonomy" id="817"/>
    <lineage>
        <taxon>Bacteria</taxon>
        <taxon>Pseudomonadati</taxon>
        <taxon>Bacteroidota</taxon>
        <taxon>Bacteroidia</taxon>
        <taxon>Bacteroidales</taxon>
        <taxon>Bacteroidaceae</taxon>
        <taxon>Bacteroides</taxon>
    </lineage>
</organism>
<evidence type="ECO:0000313" key="1">
    <source>
        <dbReference type="EMBL" id="RHH14450.1"/>
    </source>
</evidence>
<protein>
    <submittedName>
        <fullName evidence="1">Uncharacterized protein</fullName>
    </submittedName>
</protein>
<dbReference type="Proteomes" id="UP000266644">
    <property type="component" value="Unassembled WGS sequence"/>
</dbReference>
<dbReference type="RefSeq" id="WP_122330098.1">
    <property type="nucleotide sequence ID" value="NZ_JAQDYY010000001.1"/>
</dbReference>
<comment type="caution">
    <text evidence="1">The sequence shown here is derived from an EMBL/GenBank/DDBJ whole genome shotgun (WGS) entry which is preliminary data.</text>
</comment>
<dbReference type="AlphaFoldDB" id="A0A396C849"/>
<name>A0A396C849_BACFG</name>
<evidence type="ECO:0000313" key="2">
    <source>
        <dbReference type="Proteomes" id="UP000266644"/>
    </source>
</evidence>
<reference evidence="1 2" key="1">
    <citation type="submission" date="2018-08" db="EMBL/GenBank/DDBJ databases">
        <title>A genome reference for cultivated species of the human gut microbiota.</title>
        <authorList>
            <person name="Zou Y."/>
            <person name="Xue W."/>
            <person name="Luo G."/>
        </authorList>
    </citation>
    <scope>NUCLEOTIDE SEQUENCE [LARGE SCALE GENOMIC DNA]</scope>
    <source>
        <strain evidence="1 2">AM18-6</strain>
    </source>
</reference>
<accession>A0A396C849</accession>
<dbReference type="EMBL" id="QRJE01000008">
    <property type="protein sequence ID" value="RHH14450.1"/>
    <property type="molecule type" value="Genomic_DNA"/>
</dbReference>
<proteinExistence type="predicted"/>
<sequence>MIKPDIVIRLEKYASYKCDKGCIYKHPSGTFIVKYLEVNGAISHTLQYRTTTSFLWTLGNIRNFLHIYHPDMRIEPVSVRRYGEPKLVKPKELKGIPQTFGIPYIYGGYGNVKATNSVFIKGDDIFIKVRDYMSRTFRPPAGFAGAPLNVILANFFPDKVIKQKFIYSDCYGSVVLRGEAWLCFRHIMPLILKESILISQSTLVALSQKIPGLYAEWKFFCEDLISKIKNEYAQPDMPACLKTFNNETKHELQKNDAPPTDFHQKTET</sequence>